<protein>
    <submittedName>
        <fullName evidence="5">Helix-turn-helix domain-containing protein</fullName>
    </submittedName>
</protein>
<dbReference type="InterPro" id="IPR050204">
    <property type="entry name" value="AraC_XylS_family_regulators"/>
</dbReference>
<evidence type="ECO:0000313" key="5">
    <source>
        <dbReference type="EMBL" id="NMO02763.1"/>
    </source>
</evidence>
<evidence type="ECO:0000256" key="1">
    <source>
        <dbReference type="ARBA" id="ARBA00023015"/>
    </source>
</evidence>
<keyword evidence="6" id="KW-1185">Reference proteome</keyword>
<dbReference type="GO" id="GO:0043565">
    <property type="term" value="F:sequence-specific DNA binding"/>
    <property type="evidence" value="ECO:0007669"/>
    <property type="project" value="InterPro"/>
</dbReference>
<dbReference type="Pfam" id="PF12833">
    <property type="entry name" value="HTH_18"/>
    <property type="match status" value="1"/>
</dbReference>
<dbReference type="EMBL" id="JABBNB010000016">
    <property type="protein sequence ID" value="NMO02763.1"/>
    <property type="molecule type" value="Genomic_DNA"/>
</dbReference>
<feature type="domain" description="HTH araC/xylS-type" evidence="4">
    <location>
        <begin position="209"/>
        <end position="306"/>
    </location>
</feature>
<dbReference type="PANTHER" id="PTHR46796:SF6">
    <property type="entry name" value="ARAC SUBFAMILY"/>
    <property type="match status" value="1"/>
</dbReference>
<dbReference type="RefSeq" id="WP_170195270.1">
    <property type="nucleotide sequence ID" value="NZ_JABBNB010000016.1"/>
</dbReference>
<dbReference type="InterPro" id="IPR018060">
    <property type="entry name" value="HTH_AraC"/>
</dbReference>
<dbReference type="AlphaFoldDB" id="A0A848L2D3"/>
<dbReference type="Gene3D" id="1.10.10.60">
    <property type="entry name" value="Homeodomain-like"/>
    <property type="match status" value="1"/>
</dbReference>
<organism evidence="5 6">
    <name type="scientific">Gordonia asplenii</name>
    <dbReference type="NCBI Taxonomy" id="2725283"/>
    <lineage>
        <taxon>Bacteria</taxon>
        <taxon>Bacillati</taxon>
        <taxon>Actinomycetota</taxon>
        <taxon>Actinomycetes</taxon>
        <taxon>Mycobacteriales</taxon>
        <taxon>Gordoniaceae</taxon>
        <taxon>Gordonia</taxon>
    </lineage>
</organism>
<proteinExistence type="predicted"/>
<sequence>MNAVTLSTESVAADDAVGYWCDMICDTFVRLSAAPAGVDDFFGRITSTQVGDVELSDVVAAGQHVRRTKRFISGANDEFLLASVQLSGTGVVEQDGRSALLHAGEMAFYDSTRPYGLEFPTSFRQLVIQVPKIAFDADDTARITARRLGHGTPGAVVAKFLTAVMEESQSSPDATKALGGHVIGLLSAAASFADVAERTVTPTIESVRARALELMTAHLADPRLDADTIARRCNVSRRTLYRALAGEGFAERLRTMRIDRARTMLDVGGDRPLGLIAAACGYESESGFHRAFRTSLGMTPGEYRAR</sequence>
<dbReference type="InterPro" id="IPR009057">
    <property type="entry name" value="Homeodomain-like_sf"/>
</dbReference>
<keyword evidence="1" id="KW-0805">Transcription regulation</keyword>
<evidence type="ECO:0000313" key="6">
    <source>
        <dbReference type="Proteomes" id="UP000550729"/>
    </source>
</evidence>
<keyword evidence="2" id="KW-0238">DNA-binding</keyword>
<gene>
    <name evidence="5" type="ORF">HH308_16235</name>
</gene>
<keyword evidence="3" id="KW-0804">Transcription</keyword>
<dbReference type="PANTHER" id="PTHR46796">
    <property type="entry name" value="HTH-TYPE TRANSCRIPTIONAL ACTIVATOR RHAS-RELATED"/>
    <property type="match status" value="1"/>
</dbReference>
<dbReference type="InterPro" id="IPR035418">
    <property type="entry name" value="AraC-bd_2"/>
</dbReference>
<comment type="caution">
    <text evidence="5">The sequence shown here is derived from an EMBL/GenBank/DDBJ whole genome shotgun (WGS) entry which is preliminary data.</text>
</comment>
<evidence type="ECO:0000256" key="2">
    <source>
        <dbReference type="ARBA" id="ARBA00023125"/>
    </source>
</evidence>
<evidence type="ECO:0000256" key="3">
    <source>
        <dbReference type="ARBA" id="ARBA00023163"/>
    </source>
</evidence>
<accession>A0A848L2D3</accession>
<dbReference type="SMART" id="SM00342">
    <property type="entry name" value="HTH_ARAC"/>
    <property type="match status" value="1"/>
</dbReference>
<evidence type="ECO:0000259" key="4">
    <source>
        <dbReference type="PROSITE" id="PS01124"/>
    </source>
</evidence>
<reference evidence="5 6" key="1">
    <citation type="submission" date="2020-04" db="EMBL/GenBank/DDBJ databases">
        <title>Gordonia sp. nov. TBRC 11910.</title>
        <authorList>
            <person name="Suriyachadkun C."/>
        </authorList>
    </citation>
    <scope>NUCLEOTIDE SEQUENCE [LARGE SCALE GENOMIC DNA]</scope>
    <source>
        <strain evidence="5 6">TBRC 11910</strain>
    </source>
</reference>
<dbReference type="Proteomes" id="UP000550729">
    <property type="component" value="Unassembled WGS sequence"/>
</dbReference>
<dbReference type="GO" id="GO:0003700">
    <property type="term" value="F:DNA-binding transcription factor activity"/>
    <property type="evidence" value="ECO:0007669"/>
    <property type="project" value="InterPro"/>
</dbReference>
<dbReference type="SUPFAM" id="SSF46689">
    <property type="entry name" value="Homeodomain-like"/>
    <property type="match status" value="1"/>
</dbReference>
<dbReference type="Pfam" id="PF14525">
    <property type="entry name" value="AraC_binding_2"/>
    <property type="match status" value="1"/>
</dbReference>
<dbReference type="PROSITE" id="PS01124">
    <property type="entry name" value="HTH_ARAC_FAMILY_2"/>
    <property type="match status" value="1"/>
</dbReference>
<name>A0A848L2D3_9ACTN</name>